<accession>A0A3G5AGQ4</accession>
<sequence length="274" mass="32266">MYGNIANKNPIITQFNSYMVQNPNIIPFRNNELINNNVHVINNLNNLVHQNRIVQQRMKNVQPNENKPSQLICEKNGKNESNENIIAKMLKPQKIVKDNSDIPSNYQVRKNIQEKAKKGEINIKMTNTPYKNIIKDRIITKNVNEITKDDLVVHKSVKEIDANIEKFEKELNIKENEKEKINDELKIEFHIDNYDSHKRNFSYKETFIRNLTFEQNTYNETKQDYIDFYRQKQKEAEEGQKLCDEILHNYNIDDEGIISKDELPATKDSIISGN</sequence>
<evidence type="ECO:0000256" key="1">
    <source>
        <dbReference type="SAM" id="Coils"/>
    </source>
</evidence>
<evidence type="ECO:0000313" key="2">
    <source>
        <dbReference type="EMBL" id="AYV85481.1"/>
    </source>
</evidence>
<proteinExistence type="predicted"/>
<reference evidence="2" key="1">
    <citation type="submission" date="2018-10" db="EMBL/GenBank/DDBJ databases">
        <title>Hidden diversity of soil giant viruses.</title>
        <authorList>
            <person name="Schulz F."/>
            <person name="Alteio L."/>
            <person name="Goudeau D."/>
            <person name="Ryan E.M."/>
            <person name="Malmstrom R.R."/>
            <person name="Blanchard J."/>
            <person name="Woyke T."/>
        </authorList>
    </citation>
    <scope>NUCLEOTIDE SEQUENCE</scope>
    <source>
        <strain evidence="2">SAV1</strain>
    </source>
</reference>
<keyword evidence="1" id="KW-0175">Coiled coil</keyword>
<feature type="coiled-coil region" evidence="1">
    <location>
        <begin position="157"/>
        <end position="184"/>
    </location>
</feature>
<gene>
    <name evidence="2" type="ORF">Satyrvirus19_3</name>
</gene>
<protein>
    <submittedName>
        <fullName evidence="2">Uncharacterized protein</fullName>
    </submittedName>
</protein>
<name>A0A3G5AGQ4_9VIRU</name>
<organism evidence="2">
    <name type="scientific">Satyrvirus sp</name>
    <dbReference type="NCBI Taxonomy" id="2487771"/>
    <lineage>
        <taxon>Viruses</taxon>
        <taxon>Varidnaviria</taxon>
        <taxon>Bamfordvirae</taxon>
        <taxon>Nucleocytoviricota</taxon>
        <taxon>Megaviricetes</taxon>
        <taxon>Imitervirales</taxon>
        <taxon>Mimiviridae</taxon>
        <taxon>Megamimivirinae</taxon>
    </lineage>
</organism>
<dbReference type="EMBL" id="MK072455">
    <property type="protein sequence ID" value="AYV85481.1"/>
    <property type="molecule type" value="Genomic_DNA"/>
</dbReference>